<dbReference type="InterPro" id="IPR038719">
    <property type="entry name" value="Phycobilisome_asu/bsu_sf"/>
</dbReference>
<evidence type="ECO:0000256" key="1">
    <source>
        <dbReference type="ARBA" id="ARBA00008182"/>
    </source>
</evidence>
<comment type="similarity">
    <text evidence="1">Belongs to the phycobiliprotein family.</text>
</comment>
<dbReference type="Gene3D" id="1.10.490.20">
    <property type="entry name" value="Phycocyanins"/>
    <property type="match status" value="1"/>
</dbReference>
<feature type="domain" description="B12-binding" evidence="4">
    <location>
        <begin position="227"/>
        <end position="356"/>
    </location>
</feature>
<dbReference type="PROSITE" id="PS51332">
    <property type="entry name" value="B12_BINDING"/>
    <property type="match status" value="1"/>
</dbReference>
<keyword evidence="6" id="KW-1185">Reference proteome</keyword>
<dbReference type="InterPro" id="IPR036594">
    <property type="entry name" value="Meth_synthase_dom"/>
</dbReference>
<protein>
    <recommendedName>
        <fullName evidence="4">B12-binding domain-containing protein</fullName>
    </recommendedName>
</protein>
<evidence type="ECO:0000313" key="6">
    <source>
        <dbReference type="Proteomes" id="UP000838324"/>
    </source>
</evidence>
<accession>A0ABM9CJR3</accession>
<dbReference type="InterPro" id="IPR036724">
    <property type="entry name" value="Cobalamin-bd_sf"/>
</dbReference>
<dbReference type="Proteomes" id="UP000838324">
    <property type="component" value="Unassembled WGS sequence"/>
</dbReference>
<dbReference type="SUPFAM" id="SSF52242">
    <property type="entry name" value="Cobalamin (vitamin B12)-binding domain"/>
    <property type="match status" value="1"/>
</dbReference>
<dbReference type="InterPro" id="IPR006158">
    <property type="entry name" value="Cobalamin-bd"/>
</dbReference>
<comment type="caution">
    <text evidence="5">The sequence shown here is derived from an EMBL/GenBank/DDBJ whole genome shotgun (WGS) entry which is preliminary data.</text>
</comment>
<keyword evidence="3" id="KW-0089">Bile pigment</keyword>
<evidence type="ECO:0000313" key="5">
    <source>
        <dbReference type="EMBL" id="CAH1216105.1"/>
    </source>
</evidence>
<evidence type="ECO:0000259" key="4">
    <source>
        <dbReference type="PROSITE" id="PS51332"/>
    </source>
</evidence>
<reference evidence="5" key="1">
    <citation type="submission" date="2022-01" db="EMBL/GenBank/DDBJ databases">
        <authorList>
            <person name="Criscuolo A."/>
        </authorList>
    </citation>
    <scope>NUCLEOTIDE SEQUENCE</scope>
    <source>
        <strain evidence="5">CIP111892</strain>
    </source>
</reference>
<dbReference type="Gene3D" id="1.10.1240.10">
    <property type="entry name" value="Methionine synthase domain"/>
    <property type="match status" value="1"/>
</dbReference>
<dbReference type="InterPro" id="IPR009050">
    <property type="entry name" value="Globin-like_sf"/>
</dbReference>
<sequence length="363" mass="41527">MHLDQQNAGERLKGIAEQLAEEITARQYERQPDLEQRFGPSGRARTKQDSLYHLRYLAQSVALESPLLFINYIAWLKVLLAQYKITGEDLRINLDLMKEAISARVEQPERELILSYLDMGIYHTRGEGSLPSFLQPQKPYFHEADEYLQLLLDGERRKASEFVLGLYKDGIPIHDIYLHIFQETQYEIGRLWQMGRITVAQEHYCTACTQSIISQLYPQWIRAQNGKKKLVAVGVGEELHEIGLRMLADFFEMEGWNTFYLGSNMPVEGLVRHLKEQPADLLAISITMTFHVSEVIRLISSIRSSRELDGLRIMVGGMPFNIDTELWKKVGADGYAPDAKLALEVAERLVSEEAILKAGFPND</sequence>
<keyword evidence="2" id="KW-0157">Chromophore</keyword>
<proteinExistence type="inferred from homology"/>
<dbReference type="SUPFAM" id="SSF46458">
    <property type="entry name" value="Globin-like"/>
    <property type="match status" value="1"/>
</dbReference>
<organism evidence="5 6">
    <name type="scientific">Paenibacillus auburnensis</name>
    <dbReference type="NCBI Taxonomy" id="2905649"/>
    <lineage>
        <taxon>Bacteria</taxon>
        <taxon>Bacillati</taxon>
        <taxon>Bacillota</taxon>
        <taxon>Bacilli</taxon>
        <taxon>Bacillales</taxon>
        <taxon>Paenibacillaceae</taxon>
        <taxon>Paenibacillus</taxon>
    </lineage>
</organism>
<dbReference type="Gene3D" id="3.40.50.280">
    <property type="entry name" value="Cobalamin-binding domain"/>
    <property type="match status" value="1"/>
</dbReference>
<dbReference type="Pfam" id="PF02607">
    <property type="entry name" value="B12-binding_2"/>
    <property type="match status" value="1"/>
</dbReference>
<dbReference type="RefSeq" id="WP_236336089.1">
    <property type="nucleotide sequence ID" value="NZ_CAKMMG010000007.1"/>
</dbReference>
<dbReference type="InterPro" id="IPR003759">
    <property type="entry name" value="Cbl-bd_cap"/>
</dbReference>
<evidence type="ECO:0000256" key="3">
    <source>
        <dbReference type="ARBA" id="ARBA00023307"/>
    </source>
</evidence>
<dbReference type="Pfam" id="PF02310">
    <property type="entry name" value="B12-binding"/>
    <property type="match status" value="1"/>
</dbReference>
<evidence type="ECO:0000256" key="2">
    <source>
        <dbReference type="ARBA" id="ARBA00022991"/>
    </source>
</evidence>
<dbReference type="EMBL" id="CAKMMG010000007">
    <property type="protein sequence ID" value="CAH1216105.1"/>
    <property type="molecule type" value="Genomic_DNA"/>
</dbReference>
<gene>
    <name evidence="5" type="ORF">PAECIP111892_04246</name>
</gene>
<name>A0ABM9CJR3_9BACL</name>